<feature type="compositionally biased region" description="Polar residues" evidence="4">
    <location>
        <begin position="381"/>
        <end position="400"/>
    </location>
</feature>
<dbReference type="Pfam" id="PF20433">
    <property type="entry name" value="PKAT_KLD"/>
    <property type="match status" value="1"/>
</dbReference>
<dbReference type="Proteomes" id="UP000261540">
    <property type="component" value="Unplaced"/>
</dbReference>
<dbReference type="InterPro" id="IPR035986">
    <property type="entry name" value="PKD_dom_sf"/>
</dbReference>
<feature type="compositionally biased region" description="Pro residues" evidence="4">
    <location>
        <begin position="316"/>
        <end position="327"/>
    </location>
</feature>
<dbReference type="CDD" id="cd00146">
    <property type="entry name" value="PKD"/>
    <property type="match status" value="1"/>
</dbReference>
<evidence type="ECO:0000256" key="4">
    <source>
        <dbReference type="SAM" id="MobiDB-lite"/>
    </source>
</evidence>
<dbReference type="GeneTree" id="ENSGT00950000183188"/>
<dbReference type="RefSeq" id="XP_023681087.1">
    <property type="nucleotide sequence ID" value="XM_023825319.2"/>
</dbReference>
<keyword evidence="5" id="KW-0472">Membrane</keyword>
<protein>
    <submittedName>
        <fullName evidence="8">Glycoprotein nmb</fullName>
    </submittedName>
</protein>
<evidence type="ECO:0000256" key="5">
    <source>
        <dbReference type="SAM" id="Phobius"/>
    </source>
</evidence>
<evidence type="ECO:0000313" key="8">
    <source>
        <dbReference type="Ensembl" id="ENSPKIP00000032250.1"/>
    </source>
</evidence>
<reference evidence="8" key="2">
    <citation type="submission" date="2025-09" db="UniProtKB">
        <authorList>
            <consortium name="Ensembl"/>
        </authorList>
    </citation>
    <scope>IDENTIFICATION</scope>
</reference>
<keyword evidence="1 6" id="KW-0732">Signal</keyword>
<dbReference type="PROSITE" id="PS50093">
    <property type="entry name" value="PKD"/>
    <property type="match status" value="1"/>
</dbReference>
<comment type="similarity">
    <text evidence="3">Belongs to the PMEL/NMB family.</text>
</comment>
<dbReference type="PANTHER" id="PTHR11861">
    <property type="entry name" value="MELANOCYTE PROTEIN PMEL 17-RELATED"/>
    <property type="match status" value="1"/>
</dbReference>
<feature type="domain" description="PKD" evidence="7">
    <location>
        <begin position="274"/>
        <end position="309"/>
    </location>
</feature>
<dbReference type="InterPro" id="IPR046846">
    <property type="entry name" value="PKAT_KLD"/>
</dbReference>
<evidence type="ECO:0000256" key="6">
    <source>
        <dbReference type="SAM" id="SignalP"/>
    </source>
</evidence>
<keyword evidence="9" id="KW-1185">Reference proteome</keyword>
<dbReference type="Ensembl" id="ENSPKIT00000013109.1">
    <property type="protein sequence ID" value="ENSPKIP00000032250.1"/>
    <property type="gene ID" value="ENSPKIG00000012418.1"/>
</dbReference>
<accession>A0A3B3SPK8</accession>
<evidence type="ECO:0000256" key="2">
    <source>
        <dbReference type="ARBA" id="ARBA00023180"/>
    </source>
</evidence>
<dbReference type="AlphaFoldDB" id="A0A3B3SPK8"/>
<proteinExistence type="inferred from homology"/>
<name>A0A3B3SPK8_9TELE</name>
<feature type="transmembrane region" description="Helical" evidence="5">
    <location>
        <begin position="544"/>
        <end position="565"/>
    </location>
</feature>
<evidence type="ECO:0000256" key="1">
    <source>
        <dbReference type="ARBA" id="ARBA00022729"/>
    </source>
</evidence>
<keyword evidence="5" id="KW-0812">Transmembrane</keyword>
<dbReference type="GO" id="GO:0005178">
    <property type="term" value="F:integrin binding"/>
    <property type="evidence" value="ECO:0007669"/>
    <property type="project" value="TreeGrafter"/>
</dbReference>
<sequence length="615" mass="67685">MGALQVIFVLVCTPCILRADGRKTYGDMFSHSHAFKSPVIPGWSPDSNPWDDYLYPPFKSGESRHRTGKPIVAHLTSDSPAMNGSCITFTTTLQFPKCQKEDARGDLVYDEHCKDDDGQARSGYVYSWTSWMEDYGFTKCPDPSKCNVFPDGTPFPQRNDWRRRNYIYVWHTMGQYYQTCGGSFSSLTLNTTNITLGADIMEVVVYQSHSRRKYSPVASDSGVYFVTDKIPLAVNLSQKKPANLSENVFIKDSDIIFNVLIHDPSKYLRTAAFVDFIWDFSDGNRLVTHSNVAVHAYSTVGNATVKLTVKAAFPVPCPPPTPTPTPTLTPMTTSFTSSHTTESHTSTSTGETSSSTATTGHTSTQPNMTTGSSTKPPTTTAPEVTTGFNVTSTSPKTTTAPLFHHSHHLDALCYRNMYGNFETEIFIVEINSTEKNRQAVKIVDVSAAKVTNATVNFLIECLGSIPTSACTIISDPACKQVKDIICDPVPPSERCLVTLRRTFQQPGTYCVNISLPGSHSRTLASTRVTIGSGGSVSKPMQATVVVLSTSAVLAAIFAFIASMVYRRYRVYRPVRRGAAAEQQSRQLKARLGQLKMVLFQANEEKSHLLSDPRPI</sequence>
<dbReference type="InterPro" id="IPR000601">
    <property type="entry name" value="PKD_dom"/>
</dbReference>
<evidence type="ECO:0000259" key="7">
    <source>
        <dbReference type="PROSITE" id="PS50093"/>
    </source>
</evidence>
<feature type="compositionally biased region" description="Low complexity" evidence="4">
    <location>
        <begin position="328"/>
        <end position="380"/>
    </location>
</feature>
<reference evidence="8" key="1">
    <citation type="submission" date="2025-08" db="UniProtKB">
        <authorList>
            <consortium name="Ensembl"/>
        </authorList>
    </citation>
    <scope>IDENTIFICATION</scope>
</reference>
<dbReference type="SUPFAM" id="SSF49299">
    <property type="entry name" value="PKD domain"/>
    <property type="match status" value="1"/>
</dbReference>
<keyword evidence="5" id="KW-1133">Transmembrane helix</keyword>
<feature type="signal peptide" evidence="6">
    <location>
        <begin position="1"/>
        <end position="21"/>
    </location>
</feature>
<dbReference type="Pfam" id="PF26141">
    <property type="entry name" value="PMEL_NMB_N"/>
    <property type="match status" value="1"/>
</dbReference>
<dbReference type="GO" id="GO:0005886">
    <property type="term" value="C:plasma membrane"/>
    <property type="evidence" value="ECO:0007669"/>
    <property type="project" value="TreeGrafter"/>
</dbReference>
<dbReference type="InterPro" id="IPR013783">
    <property type="entry name" value="Ig-like_fold"/>
</dbReference>
<feature type="chain" id="PRO_5017240806" evidence="6">
    <location>
        <begin position="22"/>
        <end position="615"/>
    </location>
</feature>
<dbReference type="STRING" id="1676925.ENSPKIP00000032250"/>
<dbReference type="Gene3D" id="2.60.40.10">
    <property type="entry name" value="Immunoglobulins"/>
    <property type="match status" value="1"/>
</dbReference>
<dbReference type="InterPro" id="IPR059017">
    <property type="entry name" value="PMEL_NMB_N"/>
</dbReference>
<dbReference type="GeneID" id="111850923"/>
<evidence type="ECO:0000256" key="3">
    <source>
        <dbReference type="ARBA" id="ARBA00025776"/>
    </source>
</evidence>
<dbReference type="GO" id="GO:0007155">
    <property type="term" value="P:cell adhesion"/>
    <property type="evidence" value="ECO:0007669"/>
    <property type="project" value="TreeGrafter"/>
</dbReference>
<feature type="region of interest" description="Disordered" evidence="4">
    <location>
        <begin position="316"/>
        <end position="401"/>
    </location>
</feature>
<dbReference type="OrthoDB" id="9940970at2759"/>
<organism evidence="8 9">
    <name type="scientific">Paramormyrops kingsleyae</name>
    <dbReference type="NCBI Taxonomy" id="1676925"/>
    <lineage>
        <taxon>Eukaryota</taxon>
        <taxon>Metazoa</taxon>
        <taxon>Chordata</taxon>
        <taxon>Craniata</taxon>
        <taxon>Vertebrata</taxon>
        <taxon>Euteleostomi</taxon>
        <taxon>Actinopterygii</taxon>
        <taxon>Neopterygii</taxon>
        <taxon>Teleostei</taxon>
        <taxon>Osteoglossocephala</taxon>
        <taxon>Osteoglossomorpha</taxon>
        <taxon>Osteoglossiformes</taxon>
        <taxon>Mormyridae</taxon>
        <taxon>Paramormyrops</taxon>
    </lineage>
</organism>
<keyword evidence="2" id="KW-0325">Glycoprotein</keyword>
<dbReference type="InterPro" id="IPR045219">
    <property type="entry name" value="PKAT"/>
</dbReference>
<evidence type="ECO:0000313" key="9">
    <source>
        <dbReference type="Proteomes" id="UP000261540"/>
    </source>
</evidence>
<dbReference type="PANTHER" id="PTHR11861:SF11">
    <property type="entry name" value="TRANSMEMBRANE GLYCOPROTEIN NMB"/>
    <property type="match status" value="1"/>
</dbReference>